<dbReference type="AlphaFoldDB" id="A0A1Q3CC72"/>
<evidence type="ECO:0000259" key="1">
    <source>
        <dbReference type="Pfam" id="PF13456"/>
    </source>
</evidence>
<dbReference type="Proteomes" id="UP000187406">
    <property type="component" value="Unassembled WGS sequence"/>
</dbReference>
<sequence length="130" mass="14475">MEQDSSDNKRGLWKLSVDKSSCVFENGAGLVLTSPDGLTLEYALRFGFKATNNEVEWEVLIAGLTIANHLQVQKLEVSSDSKLVVGLVSEEYEAKEESMVKYLAHVQNLKSAFQVFRVLKVPRAENVKAD</sequence>
<comment type="caution">
    <text evidence="2">The sequence shown here is derived from an EMBL/GenBank/DDBJ whole genome shotgun (WGS) entry which is preliminary data.</text>
</comment>
<dbReference type="InterPro" id="IPR036397">
    <property type="entry name" value="RNaseH_sf"/>
</dbReference>
<name>A0A1Q3CC72_CEPFO</name>
<dbReference type="GO" id="GO:0004523">
    <property type="term" value="F:RNA-DNA hybrid ribonuclease activity"/>
    <property type="evidence" value="ECO:0007669"/>
    <property type="project" value="InterPro"/>
</dbReference>
<proteinExistence type="predicted"/>
<protein>
    <submittedName>
        <fullName evidence="2">RVT_3 domain-containing protein</fullName>
    </submittedName>
</protein>
<dbReference type="CDD" id="cd09279">
    <property type="entry name" value="RNase_HI_like"/>
    <property type="match status" value="1"/>
</dbReference>
<reference evidence="3" key="1">
    <citation type="submission" date="2016-04" db="EMBL/GenBank/DDBJ databases">
        <title>Cephalotus genome sequencing.</title>
        <authorList>
            <person name="Fukushima K."/>
            <person name="Hasebe M."/>
            <person name="Fang X."/>
        </authorList>
    </citation>
    <scope>NUCLEOTIDE SEQUENCE [LARGE SCALE GENOMIC DNA]</scope>
    <source>
        <strain evidence="3">cv. St1</strain>
    </source>
</reference>
<dbReference type="PANTHER" id="PTHR48475:SF2">
    <property type="entry name" value="RIBONUCLEASE H"/>
    <property type="match status" value="1"/>
</dbReference>
<dbReference type="Pfam" id="PF13456">
    <property type="entry name" value="RVT_3"/>
    <property type="match status" value="1"/>
</dbReference>
<dbReference type="InterPro" id="IPR012337">
    <property type="entry name" value="RNaseH-like_sf"/>
</dbReference>
<dbReference type="Gene3D" id="3.30.420.10">
    <property type="entry name" value="Ribonuclease H-like superfamily/Ribonuclease H"/>
    <property type="match status" value="1"/>
</dbReference>
<dbReference type="InParanoid" id="A0A1Q3CC72"/>
<dbReference type="GO" id="GO:0003676">
    <property type="term" value="F:nucleic acid binding"/>
    <property type="evidence" value="ECO:0007669"/>
    <property type="project" value="InterPro"/>
</dbReference>
<dbReference type="InterPro" id="IPR002156">
    <property type="entry name" value="RNaseH_domain"/>
</dbReference>
<feature type="domain" description="RNase H type-1" evidence="1">
    <location>
        <begin position="27"/>
        <end position="130"/>
    </location>
</feature>
<gene>
    <name evidence="2" type="ORF">CFOL_v3_21290</name>
</gene>
<evidence type="ECO:0000313" key="3">
    <source>
        <dbReference type="Proteomes" id="UP000187406"/>
    </source>
</evidence>
<dbReference type="PANTHER" id="PTHR48475">
    <property type="entry name" value="RIBONUCLEASE H"/>
    <property type="match status" value="1"/>
</dbReference>
<dbReference type="SUPFAM" id="SSF53098">
    <property type="entry name" value="Ribonuclease H-like"/>
    <property type="match status" value="1"/>
</dbReference>
<dbReference type="OrthoDB" id="1938451at2759"/>
<organism evidence="2 3">
    <name type="scientific">Cephalotus follicularis</name>
    <name type="common">Albany pitcher plant</name>
    <dbReference type="NCBI Taxonomy" id="3775"/>
    <lineage>
        <taxon>Eukaryota</taxon>
        <taxon>Viridiplantae</taxon>
        <taxon>Streptophyta</taxon>
        <taxon>Embryophyta</taxon>
        <taxon>Tracheophyta</taxon>
        <taxon>Spermatophyta</taxon>
        <taxon>Magnoliopsida</taxon>
        <taxon>eudicotyledons</taxon>
        <taxon>Gunneridae</taxon>
        <taxon>Pentapetalae</taxon>
        <taxon>rosids</taxon>
        <taxon>fabids</taxon>
        <taxon>Oxalidales</taxon>
        <taxon>Cephalotaceae</taxon>
        <taxon>Cephalotus</taxon>
    </lineage>
</organism>
<accession>A0A1Q3CC72</accession>
<dbReference type="EMBL" id="BDDD01001693">
    <property type="protein sequence ID" value="GAV77820.1"/>
    <property type="molecule type" value="Genomic_DNA"/>
</dbReference>
<evidence type="ECO:0000313" key="2">
    <source>
        <dbReference type="EMBL" id="GAV77820.1"/>
    </source>
</evidence>
<keyword evidence="3" id="KW-1185">Reference proteome</keyword>